<evidence type="ECO:0000256" key="1">
    <source>
        <dbReference type="SAM" id="Phobius"/>
    </source>
</evidence>
<keyword evidence="1" id="KW-1133">Transmembrane helix</keyword>
<protein>
    <submittedName>
        <fullName evidence="2">Uncharacterized protein</fullName>
    </submittedName>
</protein>
<organism evidence="2 3">
    <name type="scientific">Rubellicoccus peritrichatus</name>
    <dbReference type="NCBI Taxonomy" id="3080537"/>
    <lineage>
        <taxon>Bacteria</taxon>
        <taxon>Pseudomonadati</taxon>
        <taxon>Verrucomicrobiota</taxon>
        <taxon>Opitutia</taxon>
        <taxon>Puniceicoccales</taxon>
        <taxon>Cerasicoccaceae</taxon>
        <taxon>Rubellicoccus</taxon>
    </lineage>
</organism>
<proteinExistence type="predicted"/>
<sequence length="261" mass="28829">MTHDEAKAILQACRGDAAEASDPQVAEALEMAQEHPELADWQKNEMNFDQAFSESFSEVQPPEGLKERILASVEAPKVETESERTAIPFPPAERQWWQNPKLISMAASIVVIFTFGVLVMDPQGLMADPEVPQFYSDVAEATHTFPKMETRSDDLDHLREFLASKGAPRPGEMLPKVDPLAEIGALTSDWQGAPVSIVCMKGDSYYQLHIIAISVFGEDGMIPTSPNVEQHGEIAILFWADNDHLYVLSMKGSATDLAQML</sequence>
<dbReference type="KEGG" id="puo:RZN69_07075"/>
<gene>
    <name evidence="2" type="ORF">RZN69_07075</name>
</gene>
<keyword evidence="3" id="KW-1185">Reference proteome</keyword>
<reference evidence="2 3" key="1">
    <citation type="submission" date="2023-10" db="EMBL/GenBank/DDBJ databases">
        <title>Rubellicoccus peritrichatus gen. nov., sp. nov., isolated from an algae of coral reef tank.</title>
        <authorList>
            <person name="Luo J."/>
        </authorList>
    </citation>
    <scope>NUCLEOTIDE SEQUENCE [LARGE SCALE GENOMIC DNA]</scope>
    <source>
        <strain evidence="2 3">CR14</strain>
    </source>
</reference>
<feature type="transmembrane region" description="Helical" evidence="1">
    <location>
        <begin position="102"/>
        <end position="120"/>
    </location>
</feature>
<name>A0AAQ3LFC4_9BACT</name>
<dbReference type="EMBL" id="CP136920">
    <property type="protein sequence ID" value="WOO42850.1"/>
    <property type="molecule type" value="Genomic_DNA"/>
</dbReference>
<dbReference type="RefSeq" id="WP_317835381.1">
    <property type="nucleotide sequence ID" value="NZ_CP136920.1"/>
</dbReference>
<keyword evidence="1" id="KW-0812">Transmembrane</keyword>
<accession>A0AAQ3LFC4</accession>
<dbReference type="Proteomes" id="UP001304300">
    <property type="component" value="Chromosome"/>
</dbReference>
<keyword evidence="1" id="KW-0472">Membrane</keyword>
<evidence type="ECO:0000313" key="2">
    <source>
        <dbReference type="EMBL" id="WOO42850.1"/>
    </source>
</evidence>
<dbReference type="AlphaFoldDB" id="A0AAQ3LFC4"/>
<evidence type="ECO:0000313" key="3">
    <source>
        <dbReference type="Proteomes" id="UP001304300"/>
    </source>
</evidence>